<dbReference type="InterPro" id="IPR043133">
    <property type="entry name" value="GTP-CH-I_C/QueF"/>
</dbReference>
<dbReference type="Proteomes" id="UP001148125">
    <property type="component" value="Unassembled WGS sequence"/>
</dbReference>
<evidence type="ECO:0000256" key="3">
    <source>
        <dbReference type="ARBA" id="ARBA00022563"/>
    </source>
</evidence>
<dbReference type="InterPro" id="IPR018234">
    <property type="entry name" value="GTP_CycHdrlase_I_CS"/>
</dbReference>
<gene>
    <name evidence="5 7" type="primary">folE</name>
    <name evidence="7" type="ORF">N7Z68_00875</name>
</gene>
<reference evidence="7" key="1">
    <citation type="submission" date="2024-05" db="EMBL/GenBank/DDBJ databases">
        <title>Alkalihalobacillus sp. strain MEB203 novel alkaliphilic bacterium from Lonar Lake, India.</title>
        <authorList>
            <person name="Joshi A."/>
            <person name="Thite S."/>
            <person name="Mengade P."/>
        </authorList>
    </citation>
    <scope>NUCLEOTIDE SEQUENCE</scope>
    <source>
        <strain evidence="7">MEB 203</strain>
    </source>
</reference>
<name>A0ABT5V8Z2_9BACI</name>
<keyword evidence="5" id="KW-0479">Metal-binding</keyword>
<dbReference type="EMBL" id="JAOTPO010000001">
    <property type="protein sequence ID" value="MDE5411934.1"/>
    <property type="molecule type" value="Genomic_DNA"/>
</dbReference>
<comment type="pathway">
    <text evidence="2 5">Cofactor biosynthesis; 7,8-dihydroneopterin triphosphate biosynthesis; 7,8-dihydroneopterin triphosphate from GTP: step 1/1.</text>
</comment>
<keyword evidence="5" id="KW-0547">Nucleotide-binding</keyword>
<evidence type="ECO:0000256" key="5">
    <source>
        <dbReference type="HAMAP-Rule" id="MF_00223"/>
    </source>
</evidence>
<dbReference type="PANTHER" id="PTHR11109">
    <property type="entry name" value="GTP CYCLOHYDROLASE I"/>
    <property type="match status" value="1"/>
</dbReference>
<sequence>MDNKFDLEKIQQAVTMILEAIGEDPSREGLQDTPKRVAKMYAEVFSGLNEDPAEHFQTVFGEDHEEIVLVKDIPFYSMCEHHLVPFYGKAHVGYIPRGGKVTGLSKLARAVDAVAKRPQLQERITSTIADALVTELDPHGVIVVVEAEHMCMTMRGVRKPGSKTITSAVRGTFAEDASARAEVLSFIKE</sequence>
<dbReference type="CDD" id="cd00642">
    <property type="entry name" value="GTP_cyclohydro1"/>
    <property type="match status" value="1"/>
</dbReference>
<dbReference type="InterPro" id="IPR043134">
    <property type="entry name" value="GTP-CH-I_N"/>
</dbReference>
<keyword evidence="3 5" id="KW-0554">One-carbon metabolism</keyword>
<evidence type="ECO:0000259" key="6">
    <source>
        <dbReference type="Pfam" id="PF01227"/>
    </source>
</evidence>
<keyword evidence="5" id="KW-0862">Zinc</keyword>
<feature type="domain" description="GTP cyclohydrolase I" evidence="6">
    <location>
        <begin position="10"/>
        <end position="187"/>
    </location>
</feature>
<comment type="subunit">
    <text evidence="5">Homopolymer.</text>
</comment>
<comment type="caution">
    <text evidence="7">The sequence shown here is derived from an EMBL/GenBank/DDBJ whole genome shotgun (WGS) entry which is preliminary data.</text>
</comment>
<dbReference type="SUPFAM" id="SSF55620">
    <property type="entry name" value="Tetrahydrobiopterin biosynthesis enzymes-like"/>
    <property type="match status" value="1"/>
</dbReference>
<accession>A0ABT5V8Z2</accession>
<keyword evidence="8" id="KW-1185">Reference proteome</keyword>
<feature type="binding site" evidence="5">
    <location>
        <position position="82"/>
    </location>
    <ligand>
        <name>Zn(2+)</name>
        <dbReference type="ChEBI" id="CHEBI:29105"/>
    </ligand>
</feature>
<evidence type="ECO:0000256" key="2">
    <source>
        <dbReference type="ARBA" id="ARBA00005080"/>
    </source>
</evidence>
<dbReference type="InterPro" id="IPR020602">
    <property type="entry name" value="GTP_CycHdrlase_I_dom"/>
</dbReference>
<keyword evidence="4 5" id="KW-0378">Hydrolase</keyword>
<organism evidence="7 8">
    <name type="scientific">Alkalihalobacterium chitinilyticum</name>
    <dbReference type="NCBI Taxonomy" id="2980103"/>
    <lineage>
        <taxon>Bacteria</taxon>
        <taxon>Bacillati</taxon>
        <taxon>Bacillota</taxon>
        <taxon>Bacilli</taxon>
        <taxon>Bacillales</taxon>
        <taxon>Bacillaceae</taxon>
        <taxon>Alkalihalobacterium</taxon>
    </lineage>
</organism>
<dbReference type="Gene3D" id="3.30.1130.10">
    <property type="match status" value="1"/>
</dbReference>
<keyword evidence="5" id="KW-0342">GTP-binding</keyword>
<feature type="binding site" evidence="5">
    <location>
        <position position="151"/>
    </location>
    <ligand>
        <name>Zn(2+)</name>
        <dbReference type="ChEBI" id="CHEBI:29105"/>
    </ligand>
</feature>
<dbReference type="EC" id="3.5.4.16" evidence="5"/>
<proteinExistence type="inferred from homology"/>
<comment type="catalytic activity">
    <reaction evidence="1 5">
        <text>GTP + H2O = 7,8-dihydroneopterin 3'-triphosphate + formate + H(+)</text>
        <dbReference type="Rhea" id="RHEA:17473"/>
        <dbReference type="ChEBI" id="CHEBI:15377"/>
        <dbReference type="ChEBI" id="CHEBI:15378"/>
        <dbReference type="ChEBI" id="CHEBI:15740"/>
        <dbReference type="ChEBI" id="CHEBI:37565"/>
        <dbReference type="ChEBI" id="CHEBI:58462"/>
        <dbReference type="EC" id="3.5.4.16"/>
    </reaction>
</comment>
<comment type="similarity">
    <text evidence="5">Belongs to the GTP cyclohydrolase I family.</text>
</comment>
<dbReference type="NCBIfam" id="NF006825">
    <property type="entry name" value="PRK09347.1-2"/>
    <property type="match status" value="1"/>
</dbReference>
<dbReference type="PANTHER" id="PTHR11109:SF7">
    <property type="entry name" value="GTP CYCLOHYDROLASE 1"/>
    <property type="match status" value="1"/>
</dbReference>
<dbReference type="HAMAP" id="MF_00223">
    <property type="entry name" value="FolE"/>
    <property type="match status" value="1"/>
</dbReference>
<evidence type="ECO:0000313" key="8">
    <source>
        <dbReference type="Proteomes" id="UP001148125"/>
    </source>
</evidence>
<evidence type="ECO:0000313" key="7">
    <source>
        <dbReference type="EMBL" id="MDE5411934.1"/>
    </source>
</evidence>
<dbReference type="PROSITE" id="PS00859">
    <property type="entry name" value="GTP_CYCLOHYDROL_1_1"/>
    <property type="match status" value="1"/>
</dbReference>
<dbReference type="RefSeq" id="WP_275116565.1">
    <property type="nucleotide sequence ID" value="NZ_JAOTPO010000001.1"/>
</dbReference>
<dbReference type="Gene3D" id="1.10.286.10">
    <property type="match status" value="1"/>
</dbReference>
<dbReference type="NCBIfam" id="TIGR00063">
    <property type="entry name" value="folE"/>
    <property type="match status" value="1"/>
</dbReference>
<dbReference type="NCBIfam" id="NF006826">
    <property type="entry name" value="PRK09347.1-3"/>
    <property type="match status" value="1"/>
</dbReference>
<evidence type="ECO:0000256" key="1">
    <source>
        <dbReference type="ARBA" id="ARBA00001052"/>
    </source>
</evidence>
<dbReference type="GO" id="GO:0003934">
    <property type="term" value="F:GTP cyclohydrolase I activity"/>
    <property type="evidence" value="ECO:0007669"/>
    <property type="project" value="UniProtKB-EC"/>
</dbReference>
<dbReference type="PROSITE" id="PS00860">
    <property type="entry name" value="GTP_CYCLOHYDROL_1_2"/>
    <property type="match status" value="1"/>
</dbReference>
<protein>
    <recommendedName>
        <fullName evidence="5">GTP cyclohydrolase 1</fullName>
        <ecNumber evidence="5">3.5.4.16</ecNumber>
    </recommendedName>
    <alternativeName>
        <fullName evidence="5">GTP cyclohydrolase I</fullName>
        <shortName evidence="5">GTP-CH-I</shortName>
    </alternativeName>
</protein>
<feature type="binding site" evidence="5">
    <location>
        <position position="79"/>
    </location>
    <ligand>
        <name>Zn(2+)</name>
        <dbReference type="ChEBI" id="CHEBI:29105"/>
    </ligand>
</feature>
<dbReference type="Pfam" id="PF01227">
    <property type="entry name" value="GTP_cyclohydroI"/>
    <property type="match status" value="1"/>
</dbReference>
<evidence type="ECO:0000256" key="4">
    <source>
        <dbReference type="ARBA" id="ARBA00022801"/>
    </source>
</evidence>
<dbReference type="InterPro" id="IPR001474">
    <property type="entry name" value="GTP_CycHdrlase_I"/>
</dbReference>